<feature type="domain" description="HTH gntR-type" evidence="6">
    <location>
        <begin position="12"/>
        <end position="81"/>
    </location>
</feature>
<dbReference type="SUPFAM" id="SSF46785">
    <property type="entry name" value="Winged helix' DNA-binding domain"/>
    <property type="match status" value="1"/>
</dbReference>
<dbReference type="InterPro" id="IPR000524">
    <property type="entry name" value="Tscrpt_reg_HTH_GntR"/>
</dbReference>
<evidence type="ECO:0000256" key="2">
    <source>
        <dbReference type="ARBA" id="ARBA00022898"/>
    </source>
</evidence>
<reference evidence="7 8" key="1">
    <citation type="submission" date="2019-03" db="EMBL/GenBank/DDBJ databases">
        <title>Genomic Encyclopedia of Type Strains, Phase IV (KMG-IV): sequencing the most valuable type-strain genomes for metagenomic binning, comparative biology and taxonomic classification.</title>
        <authorList>
            <person name="Goeker M."/>
        </authorList>
    </citation>
    <scope>NUCLEOTIDE SEQUENCE [LARGE SCALE GENOMIC DNA]</scope>
    <source>
        <strain evidence="7 8">DSM 102969</strain>
    </source>
</reference>
<dbReference type="Pfam" id="PF00392">
    <property type="entry name" value="GntR"/>
    <property type="match status" value="1"/>
</dbReference>
<comment type="similarity">
    <text evidence="1">In the C-terminal section; belongs to the class-I pyridoxal-phosphate-dependent aminotransferase family.</text>
</comment>
<name>A0A4R6RKG6_9HYPH</name>
<dbReference type="InterPro" id="IPR036388">
    <property type="entry name" value="WH-like_DNA-bd_sf"/>
</dbReference>
<dbReference type="OrthoDB" id="9794015at2"/>
<protein>
    <submittedName>
        <fullName evidence="7">GntR family transcriptional regulator</fullName>
    </submittedName>
</protein>
<dbReference type="InterPro" id="IPR015424">
    <property type="entry name" value="PyrdxlP-dep_Trfase"/>
</dbReference>
<dbReference type="PROSITE" id="PS50949">
    <property type="entry name" value="HTH_GNTR"/>
    <property type="match status" value="1"/>
</dbReference>
<dbReference type="CDD" id="cd00609">
    <property type="entry name" value="AAT_like"/>
    <property type="match status" value="1"/>
</dbReference>
<dbReference type="Proteomes" id="UP000294547">
    <property type="component" value="Unassembled WGS sequence"/>
</dbReference>
<proteinExistence type="inferred from homology"/>
<gene>
    <name evidence="7" type="ORF">EDD54_0044</name>
</gene>
<dbReference type="InterPro" id="IPR036390">
    <property type="entry name" value="WH_DNA-bd_sf"/>
</dbReference>
<evidence type="ECO:0000256" key="4">
    <source>
        <dbReference type="ARBA" id="ARBA00023125"/>
    </source>
</evidence>
<dbReference type="GO" id="GO:0030170">
    <property type="term" value="F:pyridoxal phosphate binding"/>
    <property type="evidence" value="ECO:0007669"/>
    <property type="project" value="InterPro"/>
</dbReference>
<dbReference type="RefSeq" id="WP_126537691.1">
    <property type="nucleotide sequence ID" value="NZ_BSPM01000008.1"/>
</dbReference>
<dbReference type="PANTHER" id="PTHR46577:SF1">
    <property type="entry name" value="HTH-TYPE TRANSCRIPTIONAL REGULATORY PROTEIN GABR"/>
    <property type="match status" value="1"/>
</dbReference>
<dbReference type="AlphaFoldDB" id="A0A4R6RKG6"/>
<evidence type="ECO:0000256" key="5">
    <source>
        <dbReference type="ARBA" id="ARBA00023163"/>
    </source>
</evidence>
<evidence type="ECO:0000256" key="3">
    <source>
        <dbReference type="ARBA" id="ARBA00023015"/>
    </source>
</evidence>
<dbReference type="PANTHER" id="PTHR46577">
    <property type="entry name" value="HTH-TYPE TRANSCRIPTIONAL REGULATORY PROTEIN GABR"/>
    <property type="match status" value="1"/>
</dbReference>
<keyword evidence="3" id="KW-0805">Transcription regulation</keyword>
<dbReference type="Pfam" id="PF00155">
    <property type="entry name" value="Aminotran_1_2"/>
    <property type="match status" value="1"/>
</dbReference>
<dbReference type="InterPro" id="IPR051446">
    <property type="entry name" value="HTH_trans_reg/aminotransferase"/>
</dbReference>
<dbReference type="GO" id="GO:0003700">
    <property type="term" value="F:DNA-binding transcription factor activity"/>
    <property type="evidence" value="ECO:0007669"/>
    <property type="project" value="InterPro"/>
</dbReference>
<sequence>MVWRPRIRIGSGSKFMGIVEAIEEDVAAGDVAPGERMPAQRSVATALGIDLTTVTRAYGEAKLRGVLEASPGRGGTRVAADAPQSAARALARPVDLSLNIPPQPARADLAGRLARTTAEVLRGGAGLLQYCPVAGTEADRVAGAYRLGKVLGPVDPGRVVVASGAQASLFAIFAAILAPGARIGMGVVTYPGARAAAERVGAAIVPLAMDAEGVVPEAVADACRAGSVSALYLVPTLDNPTTATMSVERRSAIAAIARREGLAIVEDDPYGPLALDPPDPIAARAPERTWYVATLAKCATPGLRIAHVAAPTARAADAVGAALRATTLMASPLAAAVATRWIADGTLAKIVAAIREESAARQEIAAAVLAGHCFRAAPRGPHVWLELPPGRRADAFAAEAGTGGVAVVPASAFATGTTVPEAVRVSLGAAPDRTALRIGLKRLTGLLGTDARARTVV</sequence>
<dbReference type="EMBL" id="SNXY01000006">
    <property type="protein sequence ID" value="TDP86176.1"/>
    <property type="molecule type" value="Genomic_DNA"/>
</dbReference>
<dbReference type="SUPFAM" id="SSF53383">
    <property type="entry name" value="PLP-dependent transferases"/>
    <property type="match status" value="1"/>
</dbReference>
<dbReference type="Gene3D" id="3.90.1150.10">
    <property type="entry name" value="Aspartate Aminotransferase, domain 1"/>
    <property type="match status" value="1"/>
</dbReference>
<comment type="caution">
    <text evidence="7">The sequence shown here is derived from an EMBL/GenBank/DDBJ whole genome shotgun (WGS) entry which is preliminary data.</text>
</comment>
<keyword evidence="2" id="KW-0663">Pyridoxal phosphate</keyword>
<keyword evidence="8" id="KW-1185">Reference proteome</keyword>
<dbReference type="InterPro" id="IPR004839">
    <property type="entry name" value="Aminotransferase_I/II_large"/>
</dbReference>
<evidence type="ECO:0000259" key="6">
    <source>
        <dbReference type="PROSITE" id="PS50949"/>
    </source>
</evidence>
<dbReference type="InterPro" id="IPR015421">
    <property type="entry name" value="PyrdxlP-dep_Trfase_major"/>
</dbReference>
<evidence type="ECO:0000313" key="7">
    <source>
        <dbReference type="EMBL" id="TDP86176.1"/>
    </source>
</evidence>
<dbReference type="Gene3D" id="3.40.640.10">
    <property type="entry name" value="Type I PLP-dependent aspartate aminotransferase-like (Major domain)"/>
    <property type="match status" value="1"/>
</dbReference>
<dbReference type="SMART" id="SM00345">
    <property type="entry name" value="HTH_GNTR"/>
    <property type="match status" value="1"/>
</dbReference>
<dbReference type="GO" id="GO:0003677">
    <property type="term" value="F:DNA binding"/>
    <property type="evidence" value="ECO:0007669"/>
    <property type="project" value="UniProtKB-KW"/>
</dbReference>
<organism evidence="7 8">
    <name type="scientific">Oharaeibacter diazotrophicus</name>
    <dbReference type="NCBI Taxonomy" id="1920512"/>
    <lineage>
        <taxon>Bacteria</taxon>
        <taxon>Pseudomonadati</taxon>
        <taxon>Pseudomonadota</taxon>
        <taxon>Alphaproteobacteria</taxon>
        <taxon>Hyphomicrobiales</taxon>
        <taxon>Pleomorphomonadaceae</taxon>
        <taxon>Oharaeibacter</taxon>
    </lineage>
</organism>
<keyword evidence="5" id="KW-0804">Transcription</keyword>
<dbReference type="Gene3D" id="1.10.10.10">
    <property type="entry name" value="Winged helix-like DNA-binding domain superfamily/Winged helix DNA-binding domain"/>
    <property type="match status" value="1"/>
</dbReference>
<evidence type="ECO:0000313" key="8">
    <source>
        <dbReference type="Proteomes" id="UP000294547"/>
    </source>
</evidence>
<keyword evidence="4" id="KW-0238">DNA-binding</keyword>
<accession>A0A4R6RKG6</accession>
<dbReference type="InterPro" id="IPR015422">
    <property type="entry name" value="PyrdxlP-dep_Trfase_small"/>
</dbReference>
<evidence type="ECO:0000256" key="1">
    <source>
        <dbReference type="ARBA" id="ARBA00005384"/>
    </source>
</evidence>